<evidence type="ECO:0000259" key="3">
    <source>
        <dbReference type="SMART" id="SM01266"/>
    </source>
</evidence>
<dbReference type="InterPro" id="IPR018357">
    <property type="entry name" value="Hexapep_transf_CS"/>
</dbReference>
<evidence type="ECO:0000313" key="5">
    <source>
        <dbReference type="Proteomes" id="UP000094112"/>
    </source>
</evidence>
<dbReference type="Proteomes" id="UP000094112">
    <property type="component" value="Unassembled WGS sequence"/>
</dbReference>
<dbReference type="RefSeq" id="XP_019038817.1">
    <property type="nucleotide sequence ID" value="XM_019180795.1"/>
</dbReference>
<keyword evidence="5" id="KW-1185">Reference proteome</keyword>
<dbReference type="PROSITE" id="PS00101">
    <property type="entry name" value="HEXAPEP_TRANSFERASES"/>
    <property type="match status" value="1"/>
</dbReference>
<dbReference type="GeneID" id="30198041"/>
<dbReference type="Gene3D" id="2.160.10.10">
    <property type="entry name" value="Hexapeptide repeat proteins"/>
    <property type="match status" value="1"/>
</dbReference>
<comment type="similarity">
    <text evidence="1">Belongs to the transferase hexapeptide repeat family.</text>
</comment>
<dbReference type="SMART" id="SM01266">
    <property type="entry name" value="Mac"/>
    <property type="match status" value="1"/>
</dbReference>
<name>A0A1E3P2X7_WICAA</name>
<dbReference type="EMBL" id="KV454210">
    <property type="protein sequence ID" value="ODQ59610.1"/>
    <property type="molecule type" value="Genomic_DNA"/>
</dbReference>
<dbReference type="CDD" id="cd03357">
    <property type="entry name" value="LbH_MAT_GAT"/>
    <property type="match status" value="1"/>
</dbReference>
<proteinExistence type="inferred from homology"/>
<dbReference type="AlphaFoldDB" id="A0A1E3P2X7"/>
<evidence type="ECO:0000256" key="1">
    <source>
        <dbReference type="ARBA" id="ARBA00007274"/>
    </source>
</evidence>
<dbReference type="Pfam" id="PF00132">
    <property type="entry name" value="Hexapep"/>
    <property type="match status" value="1"/>
</dbReference>
<dbReference type="InterPro" id="IPR001451">
    <property type="entry name" value="Hexapep"/>
</dbReference>
<gene>
    <name evidence="4" type="ORF">WICANDRAFT_18580</name>
</gene>
<feature type="domain" description="Maltose/galactoside acetyltransferase" evidence="3">
    <location>
        <begin position="3"/>
        <end position="63"/>
    </location>
</feature>
<dbReference type="GO" id="GO:0016407">
    <property type="term" value="F:acetyltransferase activity"/>
    <property type="evidence" value="ECO:0007669"/>
    <property type="project" value="InterPro"/>
</dbReference>
<dbReference type="InterPro" id="IPR024688">
    <property type="entry name" value="Mac_dom"/>
</dbReference>
<accession>A0A1E3P2X7</accession>
<keyword evidence="2" id="KW-0808">Transferase</keyword>
<dbReference type="STRING" id="683960.A0A1E3P2X7"/>
<dbReference type="InterPro" id="IPR051159">
    <property type="entry name" value="Hexapeptide_acetyltransf"/>
</dbReference>
<dbReference type="PANTHER" id="PTHR23416:SF54">
    <property type="entry name" value="ACETYLTRANSFERASE, CYSE_LACA_LPXA_NODL FAMILY (AFU_ORTHOLOGUE AFUA_2G08430)-RELATED"/>
    <property type="match status" value="1"/>
</dbReference>
<evidence type="ECO:0000313" key="4">
    <source>
        <dbReference type="EMBL" id="ODQ59610.1"/>
    </source>
</evidence>
<protein>
    <recommendedName>
        <fullName evidence="3">Maltose/galactoside acetyltransferase domain-containing protein</fullName>
    </recommendedName>
</protein>
<dbReference type="InterPro" id="IPR011004">
    <property type="entry name" value="Trimer_LpxA-like_sf"/>
</dbReference>
<dbReference type="OrthoDB" id="25818at2759"/>
<evidence type="ECO:0000256" key="2">
    <source>
        <dbReference type="ARBA" id="ARBA00022679"/>
    </source>
</evidence>
<feature type="non-terminal residue" evidence="4">
    <location>
        <position position="1"/>
    </location>
</feature>
<sequence length="191" mass="21277">KDYELMISGNRYNCMNEQLLMDRLIRHEMAQDYGNLRMGSQSPEEYFQTRNEHLKKIFGKIKGDRGAYIEAPFQVDYGYNIELGKDFYANFNMTILDCSLVKIGDGVQFGPNVVLSCATHPVDSKERCVDFIEWAREIIIGDKVWLGANVTVLPGVTIGAGTTVGANSVVSRSLPAYCVAVGTPARVVKKL</sequence>
<dbReference type="SUPFAM" id="SSF51161">
    <property type="entry name" value="Trimeric LpxA-like enzymes"/>
    <property type="match status" value="1"/>
</dbReference>
<reference evidence="4 5" key="1">
    <citation type="journal article" date="2016" name="Proc. Natl. Acad. Sci. U.S.A.">
        <title>Comparative genomics of biotechnologically important yeasts.</title>
        <authorList>
            <person name="Riley R."/>
            <person name="Haridas S."/>
            <person name="Wolfe K.H."/>
            <person name="Lopes M.R."/>
            <person name="Hittinger C.T."/>
            <person name="Goeker M."/>
            <person name="Salamov A.A."/>
            <person name="Wisecaver J.H."/>
            <person name="Long T.M."/>
            <person name="Calvey C.H."/>
            <person name="Aerts A.L."/>
            <person name="Barry K.W."/>
            <person name="Choi C."/>
            <person name="Clum A."/>
            <person name="Coughlan A.Y."/>
            <person name="Deshpande S."/>
            <person name="Douglass A.P."/>
            <person name="Hanson S.J."/>
            <person name="Klenk H.-P."/>
            <person name="LaButti K.M."/>
            <person name="Lapidus A."/>
            <person name="Lindquist E.A."/>
            <person name="Lipzen A.M."/>
            <person name="Meier-Kolthoff J.P."/>
            <person name="Ohm R.A."/>
            <person name="Otillar R.P."/>
            <person name="Pangilinan J.L."/>
            <person name="Peng Y."/>
            <person name="Rokas A."/>
            <person name="Rosa C.A."/>
            <person name="Scheuner C."/>
            <person name="Sibirny A.A."/>
            <person name="Slot J.C."/>
            <person name="Stielow J.B."/>
            <person name="Sun H."/>
            <person name="Kurtzman C.P."/>
            <person name="Blackwell M."/>
            <person name="Grigoriev I.V."/>
            <person name="Jeffries T.W."/>
        </authorList>
    </citation>
    <scope>NUCLEOTIDE SEQUENCE [LARGE SCALE GENOMIC DNA]</scope>
    <source>
        <strain evidence="5">ATCC 58044 / CBS 1984 / NCYC 433 / NRRL Y-366-8</strain>
    </source>
</reference>
<feature type="non-terminal residue" evidence="4">
    <location>
        <position position="191"/>
    </location>
</feature>
<dbReference type="GO" id="GO:0008374">
    <property type="term" value="F:O-acyltransferase activity"/>
    <property type="evidence" value="ECO:0007669"/>
    <property type="project" value="TreeGrafter"/>
</dbReference>
<dbReference type="PANTHER" id="PTHR23416">
    <property type="entry name" value="SIALIC ACID SYNTHASE-RELATED"/>
    <property type="match status" value="1"/>
</dbReference>
<organism evidence="4 5">
    <name type="scientific">Wickerhamomyces anomalus (strain ATCC 58044 / CBS 1984 / NCYC 433 / NRRL Y-366-8)</name>
    <name type="common">Yeast</name>
    <name type="synonym">Hansenula anomala</name>
    <dbReference type="NCBI Taxonomy" id="683960"/>
    <lineage>
        <taxon>Eukaryota</taxon>
        <taxon>Fungi</taxon>
        <taxon>Dikarya</taxon>
        <taxon>Ascomycota</taxon>
        <taxon>Saccharomycotina</taxon>
        <taxon>Saccharomycetes</taxon>
        <taxon>Phaffomycetales</taxon>
        <taxon>Wickerhamomycetaceae</taxon>
        <taxon>Wickerhamomyces</taxon>
    </lineage>
</organism>
<dbReference type="Pfam" id="PF12464">
    <property type="entry name" value="Mac"/>
    <property type="match status" value="1"/>
</dbReference>